<name>A0A180G3N5_PUCT1</name>
<feature type="region of interest" description="Disordered" evidence="1">
    <location>
        <begin position="276"/>
        <end position="319"/>
    </location>
</feature>
<feature type="compositionally biased region" description="Polar residues" evidence="1">
    <location>
        <begin position="309"/>
        <end position="319"/>
    </location>
</feature>
<gene>
    <name evidence="2" type="ORF">PTTG_29596</name>
</gene>
<reference evidence="3" key="4">
    <citation type="submission" date="2025-05" db="UniProtKB">
        <authorList>
            <consortium name="EnsemblFungi"/>
        </authorList>
    </citation>
    <scope>IDENTIFICATION</scope>
    <source>
        <strain evidence="3">isolate 1-1 / race 1 (BBBD)</strain>
    </source>
</reference>
<feature type="region of interest" description="Disordered" evidence="1">
    <location>
        <begin position="381"/>
        <end position="407"/>
    </location>
</feature>
<dbReference type="Proteomes" id="UP000005240">
    <property type="component" value="Unassembled WGS sequence"/>
</dbReference>
<organism evidence="2">
    <name type="scientific">Puccinia triticina (isolate 1-1 / race 1 (BBBD))</name>
    <name type="common">Brown leaf rust fungus</name>
    <dbReference type="NCBI Taxonomy" id="630390"/>
    <lineage>
        <taxon>Eukaryota</taxon>
        <taxon>Fungi</taxon>
        <taxon>Dikarya</taxon>
        <taxon>Basidiomycota</taxon>
        <taxon>Pucciniomycotina</taxon>
        <taxon>Pucciniomycetes</taxon>
        <taxon>Pucciniales</taxon>
        <taxon>Pucciniaceae</taxon>
        <taxon>Puccinia</taxon>
    </lineage>
</organism>
<dbReference type="AlphaFoldDB" id="A0A180G3N5"/>
<proteinExistence type="predicted"/>
<accession>A0A180G3N5</accession>
<reference evidence="2" key="1">
    <citation type="submission" date="2009-11" db="EMBL/GenBank/DDBJ databases">
        <authorList>
            <consortium name="The Broad Institute Genome Sequencing Platform"/>
            <person name="Ward D."/>
            <person name="Feldgarden M."/>
            <person name="Earl A."/>
            <person name="Young S.K."/>
            <person name="Zeng Q."/>
            <person name="Koehrsen M."/>
            <person name="Alvarado L."/>
            <person name="Berlin A."/>
            <person name="Bochicchio J."/>
            <person name="Borenstein D."/>
            <person name="Chapman S.B."/>
            <person name="Chen Z."/>
            <person name="Engels R."/>
            <person name="Freedman E."/>
            <person name="Gellesch M."/>
            <person name="Goldberg J."/>
            <person name="Griggs A."/>
            <person name="Gujja S."/>
            <person name="Heilman E."/>
            <person name="Heiman D."/>
            <person name="Hepburn T."/>
            <person name="Howarth C."/>
            <person name="Jen D."/>
            <person name="Larson L."/>
            <person name="Lewis B."/>
            <person name="Mehta T."/>
            <person name="Park D."/>
            <person name="Pearson M."/>
            <person name="Roberts A."/>
            <person name="Saif S."/>
            <person name="Shea T."/>
            <person name="Shenoy N."/>
            <person name="Sisk P."/>
            <person name="Stolte C."/>
            <person name="Sykes S."/>
            <person name="Thomson T."/>
            <person name="Walk T."/>
            <person name="White J."/>
            <person name="Yandava C."/>
            <person name="Izard J."/>
            <person name="Baranova O.V."/>
            <person name="Blanton J.M."/>
            <person name="Tanner A.C."/>
            <person name="Dewhirst F.E."/>
            <person name="Haas B."/>
            <person name="Nusbaum C."/>
            <person name="Birren B."/>
        </authorList>
    </citation>
    <scope>NUCLEOTIDE SEQUENCE [LARGE SCALE GENOMIC DNA]</scope>
    <source>
        <strain evidence="2">1-1 BBBD Race 1</strain>
    </source>
</reference>
<evidence type="ECO:0000313" key="3">
    <source>
        <dbReference type="EnsemblFungi" id="PTTG_29596-t43_1-p1"/>
    </source>
</evidence>
<evidence type="ECO:0000313" key="4">
    <source>
        <dbReference type="Proteomes" id="UP000005240"/>
    </source>
</evidence>
<reference evidence="3 4" key="3">
    <citation type="journal article" date="2017" name="G3 (Bethesda)">
        <title>Comparative analysis highlights variable genome content of wheat rusts and divergence of the mating loci.</title>
        <authorList>
            <person name="Cuomo C.A."/>
            <person name="Bakkeren G."/>
            <person name="Khalil H.B."/>
            <person name="Panwar V."/>
            <person name="Joly D."/>
            <person name="Linning R."/>
            <person name="Sakthikumar S."/>
            <person name="Song X."/>
            <person name="Adiconis X."/>
            <person name="Fan L."/>
            <person name="Goldberg J.M."/>
            <person name="Levin J.Z."/>
            <person name="Young S."/>
            <person name="Zeng Q."/>
            <person name="Anikster Y."/>
            <person name="Bruce M."/>
            <person name="Wang M."/>
            <person name="Yin C."/>
            <person name="McCallum B."/>
            <person name="Szabo L.J."/>
            <person name="Hulbert S."/>
            <person name="Chen X."/>
            <person name="Fellers J.P."/>
        </authorList>
    </citation>
    <scope>NUCLEOTIDE SEQUENCE</scope>
    <source>
        <strain evidence="4">Isolate 1-1 / race 1 (BBBD)</strain>
        <strain evidence="3">isolate 1-1 / race 1 (BBBD)</strain>
    </source>
</reference>
<reference evidence="2" key="2">
    <citation type="submission" date="2016-05" db="EMBL/GenBank/DDBJ databases">
        <title>Comparative analysis highlights variable genome content of wheat rusts and divergence of the mating loci.</title>
        <authorList>
            <person name="Cuomo C.A."/>
            <person name="Bakkeren G."/>
            <person name="Szabo L."/>
            <person name="Khalil H."/>
            <person name="Joly D."/>
            <person name="Goldberg J."/>
            <person name="Young S."/>
            <person name="Zeng Q."/>
            <person name="Fellers J."/>
        </authorList>
    </citation>
    <scope>NUCLEOTIDE SEQUENCE [LARGE SCALE GENOMIC DNA]</scope>
    <source>
        <strain evidence="2">1-1 BBBD Race 1</strain>
    </source>
</reference>
<feature type="region of interest" description="Disordered" evidence="1">
    <location>
        <begin position="614"/>
        <end position="638"/>
    </location>
</feature>
<feature type="region of interest" description="Disordered" evidence="1">
    <location>
        <begin position="189"/>
        <end position="214"/>
    </location>
</feature>
<sequence>MVDAILPAPIEVDYQDLALDFDGANVKSFLDAYETKAKRDGASEYDMAWQLAFFIRSDEVFEIVKAFDGFKRRRWSDLKVSMLAYWGPPETPQFTPQDLEGLIQSWSAREYVYWPWDYPIFWQSLNPIVSYLLRNKSPDSEAIHDLCSQAFFRVCRRSLAACFPPSVNENKTWFFDCCAATEFINDDTDTELDSSEQSVKDPNHANAASTRQSSSFSLVASPSLAEMDTSDIAQGFHEEPSPGKSLSVKAFAPPCFIEKPTSTAPEFEEEDQSFILDRSEQSTDGSRSRGKSNFGSEAVETTEAPSGCASASESTPNSTVRRPLRCYYCHCDGHRFSCCQDLRRDKKATLVEQIGNIRSSQPSLFRRRSEIMYWIRQQTGVRRHPNPAHNNASRSEDPSVPPRPPCSVRSARAVDQVLKKIVNLIVPGFSASALVSVNGINSSPAAHLRDEVKLCPSPPDLRSSRPLHQMAEPLISLRDKVKLRSSPSLTPTADPCYIRQLRRAAEQLIPPFSLLDEVKLASQSTSDLISESIHSPNPKTVADHLRTSPTLQDKVKLCSTSYPTAASNLRSSLQSRQMAEHAIPISDLCSSSQLRQAAELLIPPSSLRDKVKLRSTSYSTSAPNLTSQTRQMADPLIPSSHLRDKVKLRLPSDSTSVPGLCSSP</sequence>
<feature type="compositionally biased region" description="Polar residues" evidence="1">
    <location>
        <begin position="614"/>
        <end position="631"/>
    </location>
</feature>
<evidence type="ECO:0000313" key="2">
    <source>
        <dbReference type="EMBL" id="OAV87052.1"/>
    </source>
</evidence>
<evidence type="ECO:0000256" key="1">
    <source>
        <dbReference type="SAM" id="MobiDB-lite"/>
    </source>
</evidence>
<keyword evidence="4" id="KW-1185">Reference proteome</keyword>
<dbReference type="VEuPathDB" id="FungiDB:PTTG_29596"/>
<dbReference type="EnsemblFungi" id="PTTG_29596-t43_1">
    <property type="protein sequence ID" value="PTTG_29596-t43_1-p1"/>
    <property type="gene ID" value="PTTG_29596"/>
</dbReference>
<dbReference type="EMBL" id="ADAS02000623">
    <property type="protein sequence ID" value="OAV87052.1"/>
    <property type="molecule type" value="Genomic_DNA"/>
</dbReference>
<protein>
    <submittedName>
        <fullName evidence="2 3">Uncharacterized protein</fullName>
    </submittedName>
</protein>